<dbReference type="EMBL" id="JAQQWP010000006">
    <property type="protein sequence ID" value="KAK8115330.1"/>
    <property type="molecule type" value="Genomic_DNA"/>
</dbReference>
<dbReference type="Proteomes" id="UP001392437">
    <property type="component" value="Unassembled WGS sequence"/>
</dbReference>
<organism evidence="1 2">
    <name type="scientific">Apiospora kogelbergensis</name>
    <dbReference type="NCBI Taxonomy" id="1337665"/>
    <lineage>
        <taxon>Eukaryota</taxon>
        <taxon>Fungi</taxon>
        <taxon>Dikarya</taxon>
        <taxon>Ascomycota</taxon>
        <taxon>Pezizomycotina</taxon>
        <taxon>Sordariomycetes</taxon>
        <taxon>Xylariomycetidae</taxon>
        <taxon>Amphisphaeriales</taxon>
        <taxon>Apiosporaceae</taxon>
        <taxon>Apiospora</taxon>
    </lineage>
</organism>
<dbReference type="AlphaFoldDB" id="A0AAW0QY65"/>
<accession>A0AAW0QY65</accession>
<comment type="caution">
    <text evidence="1">The sequence shown here is derived from an EMBL/GenBank/DDBJ whole genome shotgun (WGS) entry which is preliminary data.</text>
</comment>
<gene>
    <name evidence="1" type="ORF">PG999_007399</name>
</gene>
<reference evidence="1 2" key="1">
    <citation type="submission" date="2023-01" db="EMBL/GenBank/DDBJ databases">
        <title>Analysis of 21 Apiospora genomes using comparative genomics revels a genus with tremendous synthesis potential of carbohydrate active enzymes and secondary metabolites.</title>
        <authorList>
            <person name="Sorensen T."/>
        </authorList>
    </citation>
    <scope>NUCLEOTIDE SEQUENCE [LARGE SCALE GENOMIC DNA]</scope>
    <source>
        <strain evidence="1 2">CBS 117206</strain>
    </source>
</reference>
<name>A0AAW0QY65_9PEZI</name>
<protein>
    <submittedName>
        <fullName evidence="1">Uncharacterized protein</fullName>
    </submittedName>
</protein>
<evidence type="ECO:0000313" key="1">
    <source>
        <dbReference type="EMBL" id="KAK8115330.1"/>
    </source>
</evidence>
<evidence type="ECO:0000313" key="2">
    <source>
        <dbReference type="Proteomes" id="UP001392437"/>
    </source>
</evidence>
<proteinExistence type="predicted"/>
<keyword evidence="2" id="KW-1185">Reference proteome</keyword>
<sequence length="175" mass="19419">MGLRLRASDQTDRPPGRLPAGYRFLGQIQLCAIRQQLAVWASSFSPPVELSPDMNLVELVDRRLEEREEQGNDAARGGDVVLLLAFPSLPQTEGVGSDNVVKEDGVWGLKLPRSCRPGKDPKEASKAPTMCFWTAGDFDEDTIAKMKADAARELKLLPLKSDVPAADRQWVTFRW</sequence>